<organism evidence="1 2">
    <name type="scientific">Sphingomonas glacialis</name>
    <dbReference type="NCBI Taxonomy" id="658225"/>
    <lineage>
        <taxon>Bacteria</taxon>
        <taxon>Pseudomonadati</taxon>
        <taxon>Pseudomonadota</taxon>
        <taxon>Alphaproteobacteria</taxon>
        <taxon>Sphingomonadales</taxon>
        <taxon>Sphingomonadaceae</taxon>
        <taxon>Sphingomonas</taxon>
    </lineage>
</organism>
<protein>
    <recommendedName>
        <fullName evidence="3">Stability determinant</fullName>
    </recommendedName>
</protein>
<dbReference type="Proteomes" id="UP000652430">
    <property type="component" value="Unassembled WGS sequence"/>
</dbReference>
<comment type="caution">
    <text evidence="1">The sequence shown here is derived from an EMBL/GenBank/DDBJ whole genome shotgun (WGS) entry which is preliminary data.</text>
</comment>
<proteinExistence type="predicted"/>
<accession>A0ABQ3LFD1</accession>
<evidence type="ECO:0000313" key="1">
    <source>
        <dbReference type="EMBL" id="GHH09452.1"/>
    </source>
</evidence>
<sequence length="52" mass="6142">MPISDLDRAVWTTRFSAYTDEQLLAHWRRAAEEPDEVDEVALAEIRRRNLDI</sequence>
<keyword evidence="2" id="KW-1185">Reference proteome</keyword>
<gene>
    <name evidence="1" type="ORF">GCM10008023_06150</name>
</gene>
<dbReference type="EMBL" id="BNAQ01000001">
    <property type="protein sequence ID" value="GHH09452.1"/>
    <property type="molecule type" value="Genomic_DNA"/>
</dbReference>
<evidence type="ECO:0000313" key="2">
    <source>
        <dbReference type="Proteomes" id="UP000652430"/>
    </source>
</evidence>
<name>A0ABQ3LFD1_9SPHN</name>
<reference evidence="2" key="1">
    <citation type="journal article" date="2019" name="Int. J. Syst. Evol. Microbiol.">
        <title>The Global Catalogue of Microorganisms (GCM) 10K type strain sequencing project: providing services to taxonomists for standard genome sequencing and annotation.</title>
        <authorList>
            <consortium name="The Broad Institute Genomics Platform"/>
            <consortium name="The Broad Institute Genome Sequencing Center for Infectious Disease"/>
            <person name="Wu L."/>
            <person name="Ma J."/>
        </authorList>
    </citation>
    <scope>NUCLEOTIDE SEQUENCE [LARGE SCALE GENOMIC DNA]</scope>
    <source>
        <strain evidence="2">CGMCC 1.8957</strain>
    </source>
</reference>
<evidence type="ECO:0008006" key="3">
    <source>
        <dbReference type="Google" id="ProtNLM"/>
    </source>
</evidence>